<dbReference type="PROSITE" id="PS51371">
    <property type="entry name" value="CBS"/>
    <property type="match status" value="4"/>
</dbReference>
<feature type="domain" description="CBS" evidence="5">
    <location>
        <begin position="129"/>
        <end position="187"/>
    </location>
</feature>
<dbReference type="CDD" id="cd17782">
    <property type="entry name" value="CBS_pair_MUG70_2"/>
    <property type="match status" value="1"/>
</dbReference>
<dbReference type="EMBL" id="GCKF01041292">
    <property type="protein sequence ID" value="JAG95184.1"/>
    <property type="molecule type" value="Transcribed_RNA"/>
</dbReference>
<dbReference type="InterPro" id="IPR051462">
    <property type="entry name" value="CBS_domain-containing"/>
</dbReference>
<dbReference type="Pfam" id="PF00571">
    <property type="entry name" value="CBS"/>
    <property type="match status" value="4"/>
</dbReference>
<accession>A0A0D6QXB4</accession>
<proteinExistence type="predicted"/>
<dbReference type="AlphaFoldDB" id="A0A0D6QXB4"/>
<feature type="domain" description="CBS" evidence="5">
    <location>
        <begin position="294"/>
        <end position="352"/>
    </location>
</feature>
<sequence length="556" mass="60465">MNNQGQGAGGPPKRAGPIQRKTAPPSSVKKPVPVENGSNGTSKNSMSPETHLASGERTVRRLRLSRALTIPEDTMVAEACRRMFTRKVDAALLTDSSSVLCGIVTDKDIATRVIAESLKPETTPVSKIMTKNPTYVMMDTSAVEALQKMVQGKFRHLPVVENAEVKALLDITKCLYDAIAKMEKAAEKGSAIAAAVEGVERQYGDVPSTFIETLRDQMFRPTLSTLITDTRKIATVSPFESVYLATKKMREFKVSSVVITNGNKPKGILTSKDVLTRVVAQNLSPESTLVDKVMTRNPECANVDTTIVDALHIMHDGKFLHLPVVDRDGFIVACIDVLQITHAAISMVGGASGAGNDMEGTMLQKFLDSTLSLELSREDEEDSRSDISMRLPADGPEPGKLGYLFPGSGNSFAFKFQDFKGRVHRFNCGTESLTELASAVVQRLGDSIDQSQPPQILYEDDEGDKVLLTTDSDLSDAVNHARLAGWKVLRLHIENVKLDVKENVEENVKENVEPIESVRLDLVQKHHSSSAYTAVITGAAILAAVSITVYLKRSAS</sequence>
<evidence type="ECO:0000259" key="6">
    <source>
        <dbReference type="PROSITE" id="PS51745"/>
    </source>
</evidence>
<dbReference type="Gene3D" id="3.10.580.10">
    <property type="entry name" value="CBS-domain"/>
    <property type="match status" value="2"/>
</dbReference>
<dbReference type="PANTHER" id="PTHR48108:SF26">
    <property type="entry name" value="CBS DOMAIN-CONTAINING PROTEIN DDB_G0289609"/>
    <property type="match status" value="1"/>
</dbReference>
<protein>
    <recommendedName>
        <fullName evidence="8">CBS domain-containing protein</fullName>
    </recommendedName>
</protein>
<dbReference type="InterPro" id="IPR053793">
    <property type="entry name" value="PB1-like"/>
</dbReference>
<feature type="domain" description="CBS" evidence="5">
    <location>
        <begin position="229"/>
        <end position="286"/>
    </location>
</feature>
<keyword evidence="4" id="KW-0472">Membrane</keyword>
<feature type="compositionally biased region" description="Polar residues" evidence="3">
    <location>
        <begin position="36"/>
        <end position="48"/>
    </location>
</feature>
<dbReference type="SMART" id="SM00116">
    <property type="entry name" value="CBS"/>
    <property type="match status" value="4"/>
</dbReference>
<dbReference type="SMART" id="SM00666">
    <property type="entry name" value="PB1"/>
    <property type="match status" value="1"/>
</dbReference>
<feature type="region of interest" description="Disordered" evidence="3">
    <location>
        <begin position="1"/>
        <end position="58"/>
    </location>
</feature>
<keyword evidence="2" id="KW-0129">CBS domain</keyword>
<feature type="domain" description="PB1" evidence="6">
    <location>
        <begin position="409"/>
        <end position="496"/>
    </location>
</feature>
<organism evidence="7">
    <name type="scientific">Araucaria cunninghamii</name>
    <name type="common">Hoop pine</name>
    <name type="synonym">Moreton Bay pine</name>
    <dbReference type="NCBI Taxonomy" id="56994"/>
    <lineage>
        <taxon>Eukaryota</taxon>
        <taxon>Viridiplantae</taxon>
        <taxon>Streptophyta</taxon>
        <taxon>Embryophyta</taxon>
        <taxon>Tracheophyta</taxon>
        <taxon>Spermatophyta</taxon>
        <taxon>Pinopsida</taxon>
        <taxon>Pinidae</taxon>
        <taxon>Conifers II</taxon>
        <taxon>Araucariales</taxon>
        <taxon>Araucariaceae</taxon>
        <taxon>Araucaria</taxon>
    </lineage>
</organism>
<keyword evidence="4" id="KW-0812">Transmembrane</keyword>
<dbReference type="SUPFAM" id="SSF54631">
    <property type="entry name" value="CBS-domain pair"/>
    <property type="match status" value="2"/>
</dbReference>
<dbReference type="InterPro" id="IPR046342">
    <property type="entry name" value="CBS_dom_sf"/>
</dbReference>
<evidence type="ECO:0000313" key="7">
    <source>
        <dbReference type="EMBL" id="JAG95184.1"/>
    </source>
</evidence>
<dbReference type="CDD" id="cd06409">
    <property type="entry name" value="PB1_MUG70"/>
    <property type="match status" value="1"/>
</dbReference>
<feature type="compositionally biased region" description="Low complexity" evidence="3">
    <location>
        <begin position="24"/>
        <end position="34"/>
    </location>
</feature>
<evidence type="ECO:0000256" key="3">
    <source>
        <dbReference type="SAM" id="MobiDB-lite"/>
    </source>
</evidence>
<evidence type="ECO:0000256" key="1">
    <source>
        <dbReference type="ARBA" id="ARBA00022737"/>
    </source>
</evidence>
<name>A0A0D6QXB4_ARACU</name>
<dbReference type="SUPFAM" id="SSF54277">
    <property type="entry name" value="CAD &amp; PB1 domains"/>
    <property type="match status" value="1"/>
</dbReference>
<keyword evidence="1" id="KW-0677">Repeat</keyword>
<feature type="transmembrane region" description="Helical" evidence="4">
    <location>
        <begin position="531"/>
        <end position="551"/>
    </location>
</feature>
<evidence type="ECO:0008006" key="8">
    <source>
        <dbReference type="Google" id="ProtNLM"/>
    </source>
</evidence>
<dbReference type="InterPro" id="IPR000270">
    <property type="entry name" value="PB1_dom"/>
</dbReference>
<evidence type="ECO:0000256" key="4">
    <source>
        <dbReference type="SAM" id="Phobius"/>
    </source>
</evidence>
<dbReference type="CDD" id="cd17781">
    <property type="entry name" value="CBS_pair_MUG70_1"/>
    <property type="match status" value="1"/>
</dbReference>
<evidence type="ECO:0000259" key="5">
    <source>
        <dbReference type="PROSITE" id="PS51371"/>
    </source>
</evidence>
<feature type="domain" description="CBS" evidence="5">
    <location>
        <begin position="63"/>
        <end position="121"/>
    </location>
</feature>
<dbReference type="PROSITE" id="PS51745">
    <property type="entry name" value="PB1"/>
    <property type="match status" value="1"/>
</dbReference>
<reference evidence="7" key="1">
    <citation type="submission" date="2015-03" db="EMBL/GenBank/DDBJ databases">
        <title>A transcriptome of Araucaria cunninghamii, an australian fine timber species.</title>
        <authorList>
            <person name="Jing Yi C.J.Y."/>
            <person name="Yin San L.Y.S."/>
            <person name="Abdul Karim S.S."/>
            <person name="Wan Azmi N.N."/>
            <person name="Hercus R.R."/>
            <person name="Croft L.L."/>
        </authorList>
    </citation>
    <scope>NUCLEOTIDE SEQUENCE</scope>
    <source>
        <strain evidence="7">MI0301</strain>
        <tissue evidence="7">Leaf</tissue>
    </source>
</reference>
<evidence type="ECO:0000256" key="2">
    <source>
        <dbReference type="PROSITE-ProRule" id="PRU00703"/>
    </source>
</evidence>
<dbReference type="InterPro" id="IPR000644">
    <property type="entry name" value="CBS_dom"/>
</dbReference>
<dbReference type="PANTHER" id="PTHR48108">
    <property type="entry name" value="CBS DOMAIN-CONTAINING PROTEIN CBSX2, CHLOROPLASTIC"/>
    <property type="match status" value="1"/>
</dbReference>
<feature type="compositionally biased region" description="Gly residues" evidence="3">
    <location>
        <begin position="1"/>
        <end position="10"/>
    </location>
</feature>
<dbReference type="Pfam" id="PF00564">
    <property type="entry name" value="PB1"/>
    <property type="match status" value="1"/>
</dbReference>
<keyword evidence="4" id="KW-1133">Transmembrane helix</keyword>